<keyword evidence="2" id="KW-0378">Hydrolase</keyword>
<keyword evidence="1" id="KW-0479">Metal-binding</keyword>
<dbReference type="Pfam" id="PF26233">
    <property type="entry name" value="NicX"/>
    <property type="match status" value="1"/>
</dbReference>
<keyword evidence="2" id="KW-0031">Aminopeptidase</keyword>
<keyword evidence="2" id="KW-0645">Protease</keyword>
<sequence length="333" mass="35607">MINNTMLDNKIVDPEKKLVAIAGWVLEQCFRVKPEETVLVVTDGGVPRVANAFWEAARERVQEVLLLRFEPRPEHGCEPPAGVAAAMKASDVVLLPTVKSLTHTRARREACAAGARIASMPMITEEIMQRALDVDYEKLKRITYICADLLGKGQALRLTARNGTDLTLDLGGRQGVVDTGDLWQKGSCSNLPAGEACIAPVEGSARGIVVLDGSLAGWGKLEEPVRLRVEEGRVTGVEGGKAADWLRETLEKYGALSGNIAELGIGTNEKAVVTGNILEDEKVLGTVHIGLGDNKALGGKVEAGIHLDGVILNPSVEIDGRLVIVEGQLMITI</sequence>
<dbReference type="Proteomes" id="UP000192569">
    <property type="component" value="Chromosome I"/>
</dbReference>
<dbReference type="PANTHER" id="PTHR34448">
    <property type="entry name" value="AMINOPEPTIDASE"/>
    <property type="match status" value="1"/>
</dbReference>
<dbReference type="STRING" id="698762.SAMN00808754_1195"/>
<reference evidence="2 3" key="1">
    <citation type="submission" date="2017-04" db="EMBL/GenBank/DDBJ databases">
        <authorList>
            <person name="Afonso C.L."/>
            <person name="Miller P.J."/>
            <person name="Scott M.A."/>
            <person name="Spackman E."/>
            <person name="Goraichik I."/>
            <person name="Dimitrov K.M."/>
            <person name="Suarez D.L."/>
            <person name="Swayne D.E."/>
        </authorList>
    </citation>
    <scope>NUCLEOTIDE SEQUENCE [LARGE SCALE GENOMIC DNA]</scope>
    <source>
        <strain evidence="2 3">ToBE</strain>
    </source>
</reference>
<dbReference type="GO" id="GO:0006508">
    <property type="term" value="P:proteolysis"/>
    <property type="evidence" value="ECO:0007669"/>
    <property type="project" value="InterPro"/>
</dbReference>
<dbReference type="EMBL" id="LT838272">
    <property type="protein sequence ID" value="SMB95234.1"/>
    <property type="molecule type" value="Genomic_DNA"/>
</dbReference>
<dbReference type="InterPro" id="IPR058739">
    <property type="entry name" value="NicX"/>
</dbReference>
<dbReference type="SUPFAM" id="SSF144052">
    <property type="entry name" value="Thermophilic metalloprotease-like"/>
    <property type="match status" value="1"/>
</dbReference>
<dbReference type="AlphaFoldDB" id="A0A1W1VQP0"/>
<protein>
    <submittedName>
        <fullName evidence="2">Leucyl aminopeptidase (Aminopeptidase T)</fullName>
    </submittedName>
</protein>
<evidence type="ECO:0000256" key="1">
    <source>
        <dbReference type="ARBA" id="ARBA00022723"/>
    </source>
</evidence>
<evidence type="ECO:0000313" key="3">
    <source>
        <dbReference type="Proteomes" id="UP000192569"/>
    </source>
</evidence>
<dbReference type="GO" id="GO:0046872">
    <property type="term" value="F:metal ion binding"/>
    <property type="evidence" value="ECO:0007669"/>
    <property type="project" value="UniProtKB-KW"/>
</dbReference>
<dbReference type="GO" id="GO:0004177">
    <property type="term" value="F:aminopeptidase activity"/>
    <property type="evidence" value="ECO:0007669"/>
    <property type="project" value="UniProtKB-KW"/>
</dbReference>
<dbReference type="PANTHER" id="PTHR34448:SF1">
    <property type="entry name" value="BLL6088 PROTEIN"/>
    <property type="match status" value="1"/>
</dbReference>
<name>A0A1W1VQP0_9FIRM</name>
<dbReference type="InterPro" id="IPR052170">
    <property type="entry name" value="M29_Exopeptidase"/>
</dbReference>
<organism evidence="2 3">
    <name type="scientific">Thermanaeromonas toyohensis ToBE</name>
    <dbReference type="NCBI Taxonomy" id="698762"/>
    <lineage>
        <taxon>Bacteria</taxon>
        <taxon>Bacillati</taxon>
        <taxon>Bacillota</taxon>
        <taxon>Clostridia</taxon>
        <taxon>Neomoorellales</taxon>
        <taxon>Neomoorellaceae</taxon>
        <taxon>Thermanaeromonas</taxon>
    </lineage>
</organism>
<accession>A0A1W1VQP0</accession>
<keyword evidence="3" id="KW-1185">Reference proteome</keyword>
<gene>
    <name evidence="2" type="ORF">SAMN00808754_1195</name>
</gene>
<dbReference type="RefSeq" id="WP_231967950.1">
    <property type="nucleotide sequence ID" value="NZ_LT838272.1"/>
</dbReference>
<proteinExistence type="predicted"/>
<evidence type="ECO:0000313" key="2">
    <source>
        <dbReference type="EMBL" id="SMB95234.1"/>
    </source>
</evidence>